<protein>
    <submittedName>
        <fullName evidence="2">Uncharacterized protein</fullName>
    </submittedName>
</protein>
<evidence type="ECO:0000313" key="2">
    <source>
        <dbReference type="EMBL" id="ELP31659.1"/>
    </source>
</evidence>
<accession>L7CBS4</accession>
<sequence>MNESASTGGHHGAVMPTMTAIVPRSSLRIANSASCHGSQSKIPEQYLWPEPG</sequence>
<evidence type="ECO:0000256" key="1">
    <source>
        <dbReference type="SAM" id="MobiDB-lite"/>
    </source>
</evidence>
<comment type="caution">
    <text evidence="2">The sequence shown here is derived from an EMBL/GenBank/DDBJ whole genome shotgun (WGS) entry which is preliminary data.</text>
</comment>
<dbReference type="Proteomes" id="UP000010959">
    <property type="component" value="Unassembled WGS sequence"/>
</dbReference>
<name>L7CBS4_RHOBT</name>
<feature type="compositionally biased region" description="Polar residues" evidence="1">
    <location>
        <begin position="32"/>
        <end position="42"/>
    </location>
</feature>
<proteinExistence type="predicted"/>
<evidence type="ECO:0000313" key="3">
    <source>
        <dbReference type="Proteomes" id="UP000010959"/>
    </source>
</evidence>
<reference evidence="2 3" key="1">
    <citation type="journal article" date="2013" name="Mar. Genomics">
        <title>Expression of sulfatases in Rhodopirellula baltica and the diversity of sulfatases in the genus Rhodopirellula.</title>
        <authorList>
            <person name="Wegner C.E."/>
            <person name="Richter-Heitmann T."/>
            <person name="Klindworth A."/>
            <person name="Klockow C."/>
            <person name="Richter M."/>
            <person name="Achstetter T."/>
            <person name="Glockner F.O."/>
            <person name="Harder J."/>
        </authorList>
    </citation>
    <scope>NUCLEOTIDE SEQUENCE [LARGE SCALE GENOMIC DNA]</scope>
    <source>
        <strain evidence="2 3">SWK14</strain>
    </source>
</reference>
<dbReference type="EMBL" id="AMWG01000119">
    <property type="protein sequence ID" value="ELP31659.1"/>
    <property type="molecule type" value="Genomic_DNA"/>
</dbReference>
<gene>
    <name evidence="2" type="ORF">RBSWK_04452</name>
</gene>
<feature type="region of interest" description="Disordered" evidence="1">
    <location>
        <begin position="32"/>
        <end position="52"/>
    </location>
</feature>
<dbReference type="AlphaFoldDB" id="L7CBS4"/>
<organism evidence="2 3">
    <name type="scientific">Rhodopirellula baltica SWK14</name>
    <dbReference type="NCBI Taxonomy" id="993516"/>
    <lineage>
        <taxon>Bacteria</taxon>
        <taxon>Pseudomonadati</taxon>
        <taxon>Planctomycetota</taxon>
        <taxon>Planctomycetia</taxon>
        <taxon>Pirellulales</taxon>
        <taxon>Pirellulaceae</taxon>
        <taxon>Rhodopirellula</taxon>
    </lineage>
</organism>